<dbReference type="Pfam" id="PF01883">
    <property type="entry name" value="FeS_assembly_P"/>
    <property type="match status" value="1"/>
</dbReference>
<evidence type="ECO:0000256" key="2">
    <source>
        <dbReference type="ARBA" id="ARBA00008205"/>
    </source>
</evidence>
<keyword evidence="5 9" id="KW-0067">ATP-binding</keyword>
<dbReference type="InterPro" id="IPR033756">
    <property type="entry name" value="YlxH/NBP35"/>
</dbReference>
<dbReference type="CDD" id="cd02037">
    <property type="entry name" value="Mrp_NBP35"/>
    <property type="match status" value="1"/>
</dbReference>
<dbReference type="InterPro" id="IPR044304">
    <property type="entry name" value="NUBPL-like"/>
</dbReference>
<evidence type="ECO:0000256" key="9">
    <source>
        <dbReference type="HAMAP-Rule" id="MF_02040"/>
    </source>
</evidence>
<dbReference type="PANTHER" id="PTHR42961">
    <property type="entry name" value="IRON-SULFUR PROTEIN NUBPL"/>
    <property type="match status" value="1"/>
</dbReference>
<dbReference type="AlphaFoldDB" id="A0A9D3AAA8"/>
<evidence type="ECO:0000256" key="8">
    <source>
        <dbReference type="ARBA" id="ARBA00024036"/>
    </source>
</evidence>
<dbReference type="InterPro" id="IPR034904">
    <property type="entry name" value="FSCA_dom_sf"/>
</dbReference>
<dbReference type="GO" id="GO:0051539">
    <property type="term" value="F:4 iron, 4 sulfur cluster binding"/>
    <property type="evidence" value="ECO:0007669"/>
    <property type="project" value="TreeGrafter"/>
</dbReference>
<dbReference type="InterPro" id="IPR000808">
    <property type="entry name" value="Mrp-like_CS"/>
</dbReference>
<dbReference type="InterPro" id="IPR019591">
    <property type="entry name" value="Mrp/NBP35_ATP-bd"/>
</dbReference>
<evidence type="ECO:0000313" key="12">
    <source>
        <dbReference type="Proteomes" id="UP000700248"/>
    </source>
</evidence>
<comment type="similarity">
    <text evidence="1">In the N-terminal section; belongs to the MIP18 family.</text>
</comment>
<dbReference type="Pfam" id="PF10609">
    <property type="entry name" value="ParA"/>
    <property type="match status" value="1"/>
</dbReference>
<keyword evidence="3 9" id="KW-0479">Metal-binding</keyword>
<comment type="function">
    <text evidence="9">Binds and transfers iron-sulfur (Fe-S) clusters to target apoproteins. Can hydrolyze ATP.</text>
</comment>
<dbReference type="GO" id="GO:0005829">
    <property type="term" value="C:cytosol"/>
    <property type="evidence" value="ECO:0007669"/>
    <property type="project" value="TreeGrafter"/>
</dbReference>
<evidence type="ECO:0000256" key="7">
    <source>
        <dbReference type="ARBA" id="ARBA00023014"/>
    </source>
</evidence>
<gene>
    <name evidence="11" type="primary">apbC</name>
    <name evidence="11" type="ORF">K8U84_03360</name>
</gene>
<dbReference type="SUPFAM" id="SSF52540">
    <property type="entry name" value="P-loop containing nucleoside triphosphate hydrolases"/>
    <property type="match status" value="1"/>
</dbReference>
<dbReference type="Proteomes" id="UP000700248">
    <property type="component" value="Unassembled WGS sequence"/>
</dbReference>
<dbReference type="NCBIfam" id="NF008669">
    <property type="entry name" value="PRK11670.1"/>
    <property type="match status" value="1"/>
</dbReference>
<reference evidence="11" key="2">
    <citation type="submission" date="2021-09" db="EMBL/GenBank/DDBJ databases">
        <authorList>
            <person name="Gilroy R."/>
        </authorList>
    </citation>
    <scope>NUCLEOTIDE SEQUENCE</scope>
    <source>
        <strain evidence="11">CHK175-13533</strain>
    </source>
</reference>
<sequence length="361" mass="38600">MSVKNEQILTALASVLDPNTHKKIDVSEQTCALQLEGHNLNLSLTLPYPFLDKDGVLKQRIQEAITPLGLTLTQFNVKVNVKTHAVQDSLRPLPNVRNIIAVASGKGGVGKSTTSVNLALALSQQGAKVGLLDADIYGPSVPIMLGINERPTSIDGKSMRPIEAHGIQTNSLGFLMQDDAPAIWRGPMATQALTQLITQTAWNDLDYLIVDMPPGTGDIALTMAQKIPLVGAIVVTTPQDMALADAKKGLRMFQQVNVPVLGIVENMSVHVCSNCGHAEAIFGQHGGREMAEQYNVPWLGSLPLAMTIREQTDSGNPTVAAAPESAEAQLYHDIATKVAARIAGLPGDASWQRPKVVPRPL</sequence>
<name>A0A9D3AAA8_9BURK</name>
<dbReference type="GO" id="GO:0046872">
    <property type="term" value="F:metal ion binding"/>
    <property type="evidence" value="ECO:0007669"/>
    <property type="project" value="UniProtKB-KW"/>
</dbReference>
<proteinExistence type="inferred from homology"/>
<evidence type="ECO:0000259" key="10">
    <source>
        <dbReference type="Pfam" id="PF01883"/>
    </source>
</evidence>
<comment type="similarity">
    <text evidence="8 9">Belongs to the Mrp/NBP35 ATP-binding proteins family.</text>
</comment>
<dbReference type="PROSITE" id="PS01215">
    <property type="entry name" value="MRP"/>
    <property type="match status" value="1"/>
</dbReference>
<accession>A0A9D3AAA8</accession>
<dbReference type="SUPFAM" id="SSF117916">
    <property type="entry name" value="Fe-S cluster assembly (FSCA) domain-like"/>
    <property type="match status" value="1"/>
</dbReference>
<comment type="caution">
    <text evidence="11">The sequence shown here is derived from an EMBL/GenBank/DDBJ whole genome shotgun (WGS) entry which is preliminary data.</text>
</comment>
<feature type="domain" description="MIP18 family-like" evidence="10">
    <location>
        <begin position="6"/>
        <end position="68"/>
    </location>
</feature>
<dbReference type="RefSeq" id="WP_276830262.1">
    <property type="nucleotide sequence ID" value="NZ_DYTQ01000044.1"/>
</dbReference>
<protein>
    <recommendedName>
        <fullName evidence="9">Iron-sulfur cluster carrier protein</fullName>
    </recommendedName>
</protein>
<evidence type="ECO:0000256" key="4">
    <source>
        <dbReference type="ARBA" id="ARBA00022741"/>
    </source>
</evidence>
<keyword evidence="4 9" id="KW-0547">Nucleotide-binding</keyword>
<dbReference type="GO" id="GO:0016887">
    <property type="term" value="F:ATP hydrolysis activity"/>
    <property type="evidence" value="ECO:0007669"/>
    <property type="project" value="UniProtKB-UniRule"/>
</dbReference>
<keyword evidence="9" id="KW-0378">Hydrolase</keyword>
<evidence type="ECO:0000256" key="3">
    <source>
        <dbReference type="ARBA" id="ARBA00022723"/>
    </source>
</evidence>
<dbReference type="EMBL" id="DYTQ01000044">
    <property type="protein sequence ID" value="HJH23572.1"/>
    <property type="molecule type" value="Genomic_DNA"/>
</dbReference>
<dbReference type="GO" id="GO:0140663">
    <property type="term" value="F:ATP-dependent FeS chaperone activity"/>
    <property type="evidence" value="ECO:0007669"/>
    <property type="project" value="InterPro"/>
</dbReference>
<feature type="binding site" evidence="9">
    <location>
        <begin position="105"/>
        <end position="112"/>
    </location>
    <ligand>
        <name>ATP</name>
        <dbReference type="ChEBI" id="CHEBI:30616"/>
    </ligand>
</feature>
<evidence type="ECO:0000256" key="5">
    <source>
        <dbReference type="ARBA" id="ARBA00022840"/>
    </source>
</evidence>
<keyword evidence="7 9" id="KW-0411">Iron-sulfur</keyword>
<evidence type="ECO:0000256" key="1">
    <source>
        <dbReference type="ARBA" id="ARBA00007352"/>
    </source>
</evidence>
<organism evidence="11 12">
    <name type="scientific">Paenalcaligenes hominis</name>
    <dbReference type="NCBI Taxonomy" id="643674"/>
    <lineage>
        <taxon>Bacteria</taxon>
        <taxon>Pseudomonadati</taxon>
        <taxon>Pseudomonadota</taxon>
        <taxon>Betaproteobacteria</taxon>
        <taxon>Burkholderiales</taxon>
        <taxon>Alcaligenaceae</taxon>
        <taxon>Paenalcaligenes</taxon>
    </lineage>
</organism>
<dbReference type="FunFam" id="3.40.50.300:FF:000418">
    <property type="entry name" value="Iron-sulfur cluster carrier protein"/>
    <property type="match status" value="1"/>
</dbReference>
<keyword evidence="6 9" id="KW-0408">Iron</keyword>
<dbReference type="GO" id="GO:0016226">
    <property type="term" value="P:iron-sulfur cluster assembly"/>
    <property type="evidence" value="ECO:0007669"/>
    <property type="project" value="InterPro"/>
</dbReference>
<dbReference type="HAMAP" id="MF_02040">
    <property type="entry name" value="Mrp_NBP35"/>
    <property type="match status" value="1"/>
</dbReference>
<dbReference type="GO" id="GO:0005524">
    <property type="term" value="F:ATP binding"/>
    <property type="evidence" value="ECO:0007669"/>
    <property type="project" value="UniProtKB-UniRule"/>
</dbReference>
<dbReference type="PANTHER" id="PTHR42961:SF2">
    <property type="entry name" value="IRON-SULFUR PROTEIN NUBPL"/>
    <property type="match status" value="1"/>
</dbReference>
<comment type="similarity">
    <text evidence="2">In the C-terminal section; belongs to the Mrp/NBP35 ATP-binding proteins family.</text>
</comment>
<dbReference type="Gene3D" id="3.40.50.300">
    <property type="entry name" value="P-loop containing nucleotide triphosphate hydrolases"/>
    <property type="match status" value="1"/>
</dbReference>
<evidence type="ECO:0000256" key="6">
    <source>
        <dbReference type="ARBA" id="ARBA00023004"/>
    </source>
</evidence>
<evidence type="ECO:0000313" key="11">
    <source>
        <dbReference type="EMBL" id="HJH23572.1"/>
    </source>
</evidence>
<dbReference type="InterPro" id="IPR002744">
    <property type="entry name" value="MIP18-like"/>
</dbReference>
<comment type="subunit">
    <text evidence="9">Homodimer.</text>
</comment>
<dbReference type="InterPro" id="IPR027417">
    <property type="entry name" value="P-loop_NTPase"/>
</dbReference>
<reference evidence="11" key="1">
    <citation type="journal article" date="2021" name="PeerJ">
        <title>Extensive microbial diversity within the chicken gut microbiome revealed by metagenomics and culture.</title>
        <authorList>
            <person name="Gilroy R."/>
            <person name="Ravi A."/>
            <person name="Getino M."/>
            <person name="Pursley I."/>
            <person name="Horton D.L."/>
            <person name="Alikhan N.F."/>
            <person name="Baker D."/>
            <person name="Gharbi K."/>
            <person name="Hall N."/>
            <person name="Watson M."/>
            <person name="Adriaenssens E.M."/>
            <person name="Foster-Nyarko E."/>
            <person name="Jarju S."/>
            <person name="Secka A."/>
            <person name="Antonio M."/>
            <person name="Oren A."/>
            <person name="Chaudhuri R.R."/>
            <person name="La Ragione R."/>
            <person name="Hildebrand F."/>
            <person name="Pallen M.J."/>
        </authorList>
    </citation>
    <scope>NUCLEOTIDE SEQUENCE</scope>
    <source>
        <strain evidence="11">CHK175-13533</strain>
    </source>
</reference>